<gene>
    <name evidence="1" type="ORF">H0E84_01595</name>
</gene>
<proteinExistence type="predicted"/>
<accession>A0A853J8P5</accession>
<keyword evidence="2" id="KW-1185">Reference proteome</keyword>
<evidence type="ECO:0000313" key="2">
    <source>
        <dbReference type="Proteomes" id="UP000578091"/>
    </source>
</evidence>
<protein>
    <submittedName>
        <fullName evidence="1">Uncharacterized protein</fullName>
    </submittedName>
</protein>
<reference evidence="1 2" key="1">
    <citation type="submission" date="2020-07" db="EMBL/GenBank/DDBJ databases">
        <title>Luteimonas sp. SJ-92.</title>
        <authorList>
            <person name="Huang X.-X."/>
            <person name="Xu L."/>
            <person name="Sun J.-Q."/>
        </authorList>
    </citation>
    <scope>NUCLEOTIDE SEQUENCE [LARGE SCALE GENOMIC DNA]</scope>
    <source>
        <strain evidence="1 2">SJ-92</strain>
    </source>
</reference>
<evidence type="ECO:0000313" key="1">
    <source>
        <dbReference type="EMBL" id="NZA25068.1"/>
    </source>
</evidence>
<organism evidence="1 2">
    <name type="scientific">Luteimonas salinisoli</name>
    <dbReference type="NCBI Taxonomy" id="2752307"/>
    <lineage>
        <taxon>Bacteria</taxon>
        <taxon>Pseudomonadati</taxon>
        <taxon>Pseudomonadota</taxon>
        <taxon>Gammaproteobacteria</taxon>
        <taxon>Lysobacterales</taxon>
        <taxon>Lysobacteraceae</taxon>
        <taxon>Luteimonas</taxon>
    </lineage>
</organism>
<comment type="caution">
    <text evidence="1">The sequence shown here is derived from an EMBL/GenBank/DDBJ whole genome shotgun (WGS) entry which is preliminary data.</text>
</comment>
<sequence>MQALLPAARAGDPEAIWLVSRVYEYCAPYAGDPAAYAGDTDLFGRMKLRTSESMVAARERVSRRCGRFGPRDGLGAAAILVRQREAAGAGSLAAEAALLAAGEPLDEAAGYRRDLAERVQRSDDPEAYKALSPAMGVLASGDAAYDGMVAGDQLAELAWQLAACRLGQDCGAQGSLMTEYCANGGVCSQDPAEDFETFVYEGAIPRRGAEVVDEMVDSLLEGDGDVEVKK</sequence>
<name>A0A853J8P5_9GAMM</name>
<dbReference type="Proteomes" id="UP000578091">
    <property type="component" value="Unassembled WGS sequence"/>
</dbReference>
<dbReference type="EMBL" id="JACCKA010000010">
    <property type="protein sequence ID" value="NZA25068.1"/>
    <property type="molecule type" value="Genomic_DNA"/>
</dbReference>
<dbReference type="AlphaFoldDB" id="A0A853J8P5"/>